<evidence type="ECO:0000313" key="1">
    <source>
        <dbReference type="EMBL" id="TFK56217.1"/>
    </source>
</evidence>
<dbReference type="EMBL" id="ML213504">
    <property type="protein sequence ID" value="TFK56217.1"/>
    <property type="molecule type" value="Genomic_DNA"/>
</dbReference>
<reference evidence="1 2" key="1">
    <citation type="journal article" date="2019" name="Nat. Ecol. Evol.">
        <title>Megaphylogeny resolves global patterns of mushroom evolution.</title>
        <authorList>
            <person name="Varga T."/>
            <person name="Krizsan K."/>
            <person name="Foldi C."/>
            <person name="Dima B."/>
            <person name="Sanchez-Garcia M."/>
            <person name="Sanchez-Ramirez S."/>
            <person name="Szollosi G.J."/>
            <person name="Szarkandi J.G."/>
            <person name="Papp V."/>
            <person name="Albert L."/>
            <person name="Andreopoulos W."/>
            <person name="Angelini C."/>
            <person name="Antonin V."/>
            <person name="Barry K.W."/>
            <person name="Bougher N.L."/>
            <person name="Buchanan P."/>
            <person name="Buyck B."/>
            <person name="Bense V."/>
            <person name="Catcheside P."/>
            <person name="Chovatia M."/>
            <person name="Cooper J."/>
            <person name="Damon W."/>
            <person name="Desjardin D."/>
            <person name="Finy P."/>
            <person name="Geml J."/>
            <person name="Haridas S."/>
            <person name="Hughes K."/>
            <person name="Justo A."/>
            <person name="Karasinski D."/>
            <person name="Kautmanova I."/>
            <person name="Kiss B."/>
            <person name="Kocsube S."/>
            <person name="Kotiranta H."/>
            <person name="LaButti K.M."/>
            <person name="Lechner B.E."/>
            <person name="Liimatainen K."/>
            <person name="Lipzen A."/>
            <person name="Lukacs Z."/>
            <person name="Mihaltcheva S."/>
            <person name="Morgado L.N."/>
            <person name="Niskanen T."/>
            <person name="Noordeloos M.E."/>
            <person name="Ohm R.A."/>
            <person name="Ortiz-Santana B."/>
            <person name="Ovrebo C."/>
            <person name="Racz N."/>
            <person name="Riley R."/>
            <person name="Savchenko A."/>
            <person name="Shiryaev A."/>
            <person name="Soop K."/>
            <person name="Spirin V."/>
            <person name="Szebenyi C."/>
            <person name="Tomsovsky M."/>
            <person name="Tulloss R.E."/>
            <person name="Uehling J."/>
            <person name="Grigoriev I.V."/>
            <person name="Vagvolgyi C."/>
            <person name="Papp T."/>
            <person name="Martin F.M."/>
            <person name="Miettinen O."/>
            <person name="Hibbett D.S."/>
            <person name="Nagy L.G."/>
        </authorList>
    </citation>
    <scope>NUCLEOTIDE SEQUENCE [LARGE SCALE GENOMIC DNA]</scope>
    <source>
        <strain evidence="1 2">OMC1185</strain>
    </source>
</reference>
<organism evidence="1 2">
    <name type="scientific">Heliocybe sulcata</name>
    <dbReference type="NCBI Taxonomy" id="5364"/>
    <lineage>
        <taxon>Eukaryota</taxon>
        <taxon>Fungi</taxon>
        <taxon>Dikarya</taxon>
        <taxon>Basidiomycota</taxon>
        <taxon>Agaricomycotina</taxon>
        <taxon>Agaricomycetes</taxon>
        <taxon>Gloeophyllales</taxon>
        <taxon>Gloeophyllaceae</taxon>
        <taxon>Heliocybe</taxon>
    </lineage>
</organism>
<dbReference type="Proteomes" id="UP000305948">
    <property type="component" value="Unassembled WGS sequence"/>
</dbReference>
<accession>A0A5C3NH43</accession>
<sequence>MPQLMLTSLFRISEWPVAPYPNFGSLAHAQDGCRSYDYEVTGRPVRPVLLSRTTWRIVGISSHALAGDVYLDLLIAGQLEGHCTHGQAYCVSHSDRSTGTLIARTLLSPGHSQVRQPGHMGIALGRGSCRVRYGRIRSLGRRSITPDQIGWHCCIRRT</sequence>
<gene>
    <name evidence="1" type="ORF">OE88DRAFT_721385</name>
</gene>
<name>A0A5C3NH43_9AGAM</name>
<proteinExistence type="predicted"/>
<protein>
    <submittedName>
        <fullName evidence="1">Uncharacterized protein</fullName>
    </submittedName>
</protein>
<dbReference type="AlphaFoldDB" id="A0A5C3NH43"/>
<evidence type="ECO:0000313" key="2">
    <source>
        <dbReference type="Proteomes" id="UP000305948"/>
    </source>
</evidence>
<keyword evidence="2" id="KW-1185">Reference proteome</keyword>